<keyword evidence="3" id="KW-1185">Reference proteome</keyword>
<keyword evidence="1" id="KW-0472">Membrane</keyword>
<evidence type="ECO:0000313" key="2">
    <source>
        <dbReference type="EMBL" id="NEY74259.1"/>
    </source>
</evidence>
<evidence type="ECO:0000256" key="1">
    <source>
        <dbReference type="SAM" id="Phobius"/>
    </source>
</evidence>
<sequence>MMILLTAQAYINGGDVLFQLFAFMVLLVIPIVVVVFILTRKRNRRLARIEEKLDKLLKEKDQ</sequence>
<accession>A0A6M0QEB8</accession>
<feature type="transmembrane region" description="Helical" evidence="1">
    <location>
        <begin position="20"/>
        <end position="39"/>
    </location>
</feature>
<evidence type="ECO:0000313" key="3">
    <source>
        <dbReference type="Proteomes" id="UP000481043"/>
    </source>
</evidence>
<organism evidence="2 3">
    <name type="scientific">Bacillus mesophilus</name>
    <dbReference type="NCBI Taxonomy" id="1808955"/>
    <lineage>
        <taxon>Bacteria</taxon>
        <taxon>Bacillati</taxon>
        <taxon>Bacillota</taxon>
        <taxon>Bacilli</taxon>
        <taxon>Bacillales</taxon>
        <taxon>Bacillaceae</taxon>
        <taxon>Bacillus</taxon>
    </lineage>
</organism>
<dbReference type="EMBL" id="JAAIWM010000019">
    <property type="protein sequence ID" value="NEY74259.1"/>
    <property type="molecule type" value="Genomic_DNA"/>
</dbReference>
<protein>
    <recommendedName>
        <fullName evidence="4">DUF4083 domain-containing protein</fullName>
    </recommendedName>
</protein>
<comment type="caution">
    <text evidence="2">The sequence shown here is derived from an EMBL/GenBank/DDBJ whole genome shotgun (WGS) entry which is preliminary data.</text>
</comment>
<dbReference type="AlphaFoldDB" id="A0A6M0QEB8"/>
<gene>
    <name evidence="2" type="ORF">G4D63_21450</name>
</gene>
<keyword evidence="1" id="KW-1133">Transmembrane helix</keyword>
<keyword evidence="1" id="KW-0812">Transmembrane</keyword>
<evidence type="ECO:0008006" key="4">
    <source>
        <dbReference type="Google" id="ProtNLM"/>
    </source>
</evidence>
<name>A0A6M0QEB8_9BACI</name>
<reference evidence="2 3" key="1">
    <citation type="submission" date="2020-02" db="EMBL/GenBank/DDBJ databases">
        <title>Bacillus aquiflavi sp. nov., isolated from yellow water of strong flavor Chinese baijiu in Yibin region of China.</title>
        <authorList>
            <person name="Xie J."/>
        </authorList>
    </citation>
    <scope>NUCLEOTIDE SEQUENCE [LARGE SCALE GENOMIC DNA]</scope>
    <source>
        <strain evidence="2 3">SA4</strain>
    </source>
</reference>
<proteinExistence type="predicted"/>
<dbReference type="Proteomes" id="UP000481043">
    <property type="component" value="Unassembled WGS sequence"/>
</dbReference>